<evidence type="ECO:0000313" key="1">
    <source>
        <dbReference type="EMBL" id="GMF04876.1"/>
    </source>
</evidence>
<gene>
    <name evidence="1" type="ORF">Amon02_001212700</name>
</gene>
<protein>
    <submittedName>
        <fullName evidence="1">Unnamed protein product</fullName>
    </submittedName>
</protein>
<reference evidence="1" key="1">
    <citation type="submission" date="2023-04" db="EMBL/GenBank/DDBJ databases">
        <title>Ambrosiozyma monospora NBRC 10751.</title>
        <authorList>
            <person name="Ichikawa N."/>
            <person name="Sato H."/>
            <person name="Tonouchi N."/>
        </authorList>
    </citation>
    <scope>NUCLEOTIDE SEQUENCE</scope>
    <source>
        <strain evidence="1">NBRC 10751</strain>
    </source>
</reference>
<keyword evidence="2" id="KW-1185">Reference proteome</keyword>
<organism evidence="1 2">
    <name type="scientific">Ambrosiozyma monospora</name>
    <name type="common">Yeast</name>
    <name type="synonym">Endomycopsis monosporus</name>
    <dbReference type="NCBI Taxonomy" id="43982"/>
    <lineage>
        <taxon>Eukaryota</taxon>
        <taxon>Fungi</taxon>
        <taxon>Dikarya</taxon>
        <taxon>Ascomycota</taxon>
        <taxon>Saccharomycotina</taxon>
        <taxon>Pichiomycetes</taxon>
        <taxon>Pichiales</taxon>
        <taxon>Pichiaceae</taxon>
        <taxon>Ambrosiozyma</taxon>
    </lineage>
</organism>
<comment type="caution">
    <text evidence="1">The sequence shown here is derived from an EMBL/GenBank/DDBJ whole genome shotgun (WGS) entry which is preliminary data.</text>
</comment>
<dbReference type="EMBL" id="BSXS01014069">
    <property type="protein sequence ID" value="GMF04876.1"/>
    <property type="molecule type" value="Genomic_DNA"/>
</dbReference>
<proteinExistence type="predicted"/>
<dbReference type="Proteomes" id="UP001165064">
    <property type="component" value="Unassembled WGS sequence"/>
</dbReference>
<accession>A0ACB5U9R7</accession>
<evidence type="ECO:0000313" key="2">
    <source>
        <dbReference type="Proteomes" id="UP001165064"/>
    </source>
</evidence>
<sequence>MRRFKLYIARSGAYGVEISDKDISFLKLVKETLLKIFGSKCSVTVGYVKECIDDGRYNDIFSKLED</sequence>
<name>A0ACB5U9R7_AMBMO</name>